<keyword evidence="3" id="KW-1185">Reference proteome</keyword>
<dbReference type="InterPro" id="IPR013422">
    <property type="entry name" value="CRISPR-assoc_prot_Cas5_N"/>
</dbReference>
<reference evidence="3" key="1">
    <citation type="submission" date="2016-10" db="EMBL/GenBank/DDBJ databases">
        <authorList>
            <person name="Varghese N."/>
            <person name="Submissions S."/>
        </authorList>
    </citation>
    <scope>NUCLEOTIDE SEQUENCE [LARGE SCALE GENOMIC DNA]</scope>
    <source>
        <strain evidence="3">DSM 13490</strain>
    </source>
</reference>
<accession>A0A1H3F1T2</accession>
<dbReference type="NCBIfam" id="TIGR02593">
    <property type="entry name" value="CRISPR_cas5"/>
    <property type="match status" value="1"/>
</dbReference>
<dbReference type="InterPro" id="IPR013337">
    <property type="entry name" value="CRISPR-assoc_prot_Cas5_Tneap"/>
</dbReference>
<dbReference type="AlphaFoldDB" id="A0A1H3F1T2"/>
<gene>
    <name evidence="2" type="ORF">SAMN03080603_00856</name>
</gene>
<evidence type="ECO:0000256" key="1">
    <source>
        <dbReference type="ARBA" id="ARBA00023118"/>
    </source>
</evidence>
<dbReference type="Proteomes" id="UP000199266">
    <property type="component" value="Unassembled WGS sequence"/>
</dbReference>
<dbReference type="GO" id="GO:0051607">
    <property type="term" value="P:defense response to virus"/>
    <property type="evidence" value="ECO:0007669"/>
    <property type="project" value="UniProtKB-KW"/>
</dbReference>
<sequence>MYSSIRIRISALTASFRVPAFVSHQLTLTVPPLSTIFGLLSASVGRWVYPKEVDWIAYSFVYETKTTDLEAIINVQRKENEGSISFGSRNVIQREFLTMPSLTLYLPPMWEEHFRCPRYTLLLGRTQDVACVESIEHITLQHVDVGKVKGVLLPYHIVTQNHAPAWLQNLPIIFTDEPKRTPLGVQIFGVVDAYRPATLTNVTHWLVRDADIDMEVPIYTQEWMLNAVQ</sequence>
<dbReference type="CDD" id="cd09693">
    <property type="entry name" value="Cas5_I"/>
    <property type="match status" value="1"/>
</dbReference>
<dbReference type="Gene3D" id="3.30.70.2660">
    <property type="match status" value="1"/>
</dbReference>
<protein>
    <submittedName>
        <fullName evidence="2">CRISPR-associated protein, Cas5t family</fullName>
    </submittedName>
</protein>
<dbReference type="NCBIfam" id="TIGR01895">
    <property type="entry name" value="cas_Cas5t"/>
    <property type="match status" value="1"/>
</dbReference>
<dbReference type="RefSeq" id="WP_159428502.1">
    <property type="nucleotide sequence ID" value="NZ_FNPD01000004.1"/>
</dbReference>
<dbReference type="EMBL" id="FNPD01000004">
    <property type="protein sequence ID" value="SDX84825.1"/>
    <property type="molecule type" value="Genomic_DNA"/>
</dbReference>
<name>A0A1H3F1T2_9BACT</name>
<keyword evidence="1" id="KW-0051">Antiviral defense</keyword>
<organism evidence="2 3">
    <name type="scientific">Acetomicrobium thermoterrenum DSM 13490</name>
    <dbReference type="NCBI Taxonomy" id="1120987"/>
    <lineage>
        <taxon>Bacteria</taxon>
        <taxon>Thermotogati</taxon>
        <taxon>Synergistota</taxon>
        <taxon>Synergistia</taxon>
        <taxon>Synergistales</taxon>
        <taxon>Acetomicrobiaceae</taxon>
        <taxon>Acetomicrobium</taxon>
    </lineage>
</organism>
<evidence type="ECO:0000313" key="3">
    <source>
        <dbReference type="Proteomes" id="UP000199266"/>
    </source>
</evidence>
<proteinExistence type="predicted"/>
<evidence type="ECO:0000313" key="2">
    <source>
        <dbReference type="EMBL" id="SDX84825.1"/>
    </source>
</evidence>